<dbReference type="STRING" id="642227.HA49_08915"/>
<proteinExistence type="predicted"/>
<dbReference type="InterPro" id="IPR053167">
    <property type="entry name" value="Spore_coat_component"/>
</dbReference>
<comment type="caution">
    <text evidence="3">The sequence shown here is derived from an EMBL/GenBank/DDBJ whole genome shotgun (WGS) entry which is preliminary data.</text>
</comment>
<dbReference type="OrthoDB" id="129846at2"/>
<evidence type="ECO:0000259" key="2">
    <source>
        <dbReference type="Pfam" id="PF05229"/>
    </source>
</evidence>
<dbReference type="Pfam" id="PF05229">
    <property type="entry name" value="SCPU"/>
    <property type="match status" value="1"/>
</dbReference>
<feature type="chain" id="PRO_5001912583" evidence="1">
    <location>
        <begin position="22"/>
        <end position="173"/>
    </location>
</feature>
<dbReference type="SMART" id="SM00972">
    <property type="entry name" value="SCPU"/>
    <property type="match status" value="1"/>
</dbReference>
<organism evidence="3 4">
    <name type="scientific">Tatumella morbirosei</name>
    <dbReference type="NCBI Taxonomy" id="642227"/>
    <lineage>
        <taxon>Bacteria</taxon>
        <taxon>Pseudomonadati</taxon>
        <taxon>Pseudomonadota</taxon>
        <taxon>Gammaproteobacteria</taxon>
        <taxon>Enterobacterales</taxon>
        <taxon>Erwiniaceae</taxon>
        <taxon>Tatumella</taxon>
    </lineage>
</organism>
<dbReference type="InterPro" id="IPR007893">
    <property type="entry name" value="Spore_coat_U/FanG"/>
</dbReference>
<dbReference type="EMBL" id="JPKR02000004">
    <property type="protein sequence ID" value="KGD75330.1"/>
    <property type="molecule type" value="Genomic_DNA"/>
</dbReference>
<protein>
    <submittedName>
        <fullName evidence="3">Spore coat protein SpoU</fullName>
    </submittedName>
</protein>
<dbReference type="Proteomes" id="UP000029577">
    <property type="component" value="Unassembled WGS sequence"/>
</dbReference>
<dbReference type="PANTHER" id="PTHR37089">
    <property type="entry name" value="PROTEIN U-RELATED"/>
    <property type="match status" value="1"/>
</dbReference>
<accession>A0A095VL17</accession>
<evidence type="ECO:0000256" key="1">
    <source>
        <dbReference type="SAM" id="SignalP"/>
    </source>
</evidence>
<dbReference type="AlphaFoldDB" id="A0A095VL17"/>
<gene>
    <name evidence="3" type="ORF">HA49_08915</name>
</gene>
<feature type="signal peptide" evidence="1">
    <location>
        <begin position="1"/>
        <end position="21"/>
    </location>
</feature>
<feature type="domain" description="Spore coat protein U/FanG" evidence="2">
    <location>
        <begin position="26"/>
        <end position="170"/>
    </location>
</feature>
<dbReference type="PANTHER" id="PTHR37089:SF3">
    <property type="entry name" value="EXPORTED PROTEIN"/>
    <property type="match status" value="1"/>
</dbReference>
<dbReference type="RefSeq" id="WP_038019500.1">
    <property type="nucleotide sequence ID" value="NZ_JPKR02000004.1"/>
</dbReference>
<name>A0A095VL17_9GAMM</name>
<keyword evidence="1" id="KW-0732">Signal</keyword>
<dbReference type="eggNOG" id="COG5430">
    <property type="taxonomic scope" value="Bacteria"/>
</dbReference>
<keyword evidence="4" id="KW-1185">Reference proteome</keyword>
<evidence type="ECO:0000313" key="4">
    <source>
        <dbReference type="Proteomes" id="UP000029577"/>
    </source>
</evidence>
<evidence type="ECO:0000313" key="3">
    <source>
        <dbReference type="EMBL" id="KGD75330.1"/>
    </source>
</evidence>
<sequence length="173" mass="17392">MRKLLITAAAATVFAVPAVEAATNSGTLTVEATVAASCTVNTSSTGTTTNAVLNFGTVSSFAANTDANTSSTGGSQVGVLCNNGTAWTLAMDGGSNISGTTQRQMEGGDTEYIPYNLYSDSGYTTAIGVNTTALSGTGTGTLQSYDIYGRIPAGSTLPSVGAYSDTVTMTITY</sequence>
<reference evidence="3" key="1">
    <citation type="submission" date="2014-12" db="EMBL/GenBank/DDBJ databases">
        <title>The draft genome of the Tatumella morbirosei type strain, LMG23360T isolated from pineapple rot.</title>
        <authorList>
            <person name="Smits T.H."/>
            <person name="Palmer M."/>
            <person name="Venter S.N."/>
            <person name="Duffy B."/>
            <person name="Steenkamp E.T."/>
            <person name="Chan W.Y."/>
            <person name="Coutinho T.A."/>
            <person name="Coetzee M.P."/>
            <person name="De Maayer P."/>
        </authorList>
    </citation>
    <scope>NUCLEOTIDE SEQUENCE [LARGE SCALE GENOMIC DNA]</scope>
    <source>
        <strain evidence="3">LMG 23360</strain>
    </source>
</reference>